<evidence type="ECO:0000313" key="2">
    <source>
        <dbReference type="EMBL" id="PLS29986.1"/>
    </source>
</evidence>
<evidence type="ECO:0000256" key="1">
    <source>
        <dbReference type="SAM" id="Phobius"/>
    </source>
</evidence>
<feature type="transmembrane region" description="Helical" evidence="1">
    <location>
        <begin position="41"/>
        <end position="63"/>
    </location>
</feature>
<dbReference type="Proteomes" id="UP000235050">
    <property type="component" value="Unassembled WGS sequence"/>
</dbReference>
<sequence length="64" mass="7020">MDWSHVAGIGLALWLAFLVALAVHLTWVAAVGHDRDVMCGYLRVMAGLVLFMLPIAGGMLWLLR</sequence>
<keyword evidence="1" id="KW-0472">Membrane</keyword>
<evidence type="ECO:0008006" key="4">
    <source>
        <dbReference type="Google" id="ProtNLM"/>
    </source>
</evidence>
<keyword evidence="3" id="KW-1185">Reference proteome</keyword>
<organism evidence="2 3">
    <name type="scientific">Bifidobacterium margollesii</name>
    <dbReference type="NCBI Taxonomy" id="2020964"/>
    <lineage>
        <taxon>Bacteria</taxon>
        <taxon>Bacillati</taxon>
        <taxon>Actinomycetota</taxon>
        <taxon>Actinomycetes</taxon>
        <taxon>Bifidobacteriales</taxon>
        <taxon>Bifidobacteriaceae</taxon>
        <taxon>Bifidobacterium</taxon>
    </lineage>
</organism>
<comment type="caution">
    <text evidence="2">The sequence shown here is derived from an EMBL/GenBank/DDBJ whole genome shotgun (WGS) entry which is preliminary data.</text>
</comment>
<name>A0A2N5J711_9BIFI</name>
<evidence type="ECO:0000313" key="3">
    <source>
        <dbReference type="Proteomes" id="UP000235050"/>
    </source>
</evidence>
<keyword evidence="1" id="KW-1133">Transmembrane helix</keyword>
<keyword evidence="1" id="KW-0812">Transmembrane</keyword>
<gene>
    <name evidence="2" type="ORF">Uis1B_2168</name>
</gene>
<proteinExistence type="predicted"/>
<accession>A0A2N5J711</accession>
<dbReference type="AlphaFoldDB" id="A0A2N5J711"/>
<reference evidence="2 3" key="1">
    <citation type="submission" date="2017-07" db="EMBL/GenBank/DDBJ databases">
        <title>Bifidobacterium novel species.</title>
        <authorList>
            <person name="Lugli G.A."/>
            <person name="Milani C."/>
            <person name="Duranti S."/>
            <person name="Mangifesta M."/>
        </authorList>
    </citation>
    <scope>NUCLEOTIDE SEQUENCE [LARGE SCALE GENOMIC DNA]</scope>
    <source>
        <strain evidence="3">Uis1B</strain>
    </source>
</reference>
<protein>
    <recommendedName>
        <fullName evidence="4">Transmembrane protein</fullName>
    </recommendedName>
</protein>
<dbReference type="EMBL" id="NMWU01000051">
    <property type="protein sequence ID" value="PLS29986.1"/>
    <property type="molecule type" value="Genomic_DNA"/>
</dbReference>
<feature type="transmembrane region" description="Helical" evidence="1">
    <location>
        <begin position="6"/>
        <end position="29"/>
    </location>
</feature>